<feature type="compositionally biased region" description="Basic and acidic residues" evidence="1">
    <location>
        <begin position="9"/>
        <end position="19"/>
    </location>
</feature>
<name>A0ABR2FRR7_9ROSI</name>
<protein>
    <recommendedName>
        <fullName evidence="4">Auxin-responsive protein</fullName>
    </recommendedName>
</protein>
<evidence type="ECO:0000256" key="1">
    <source>
        <dbReference type="SAM" id="MobiDB-lite"/>
    </source>
</evidence>
<evidence type="ECO:0000313" key="3">
    <source>
        <dbReference type="Proteomes" id="UP001472677"/>
    </source>
</evidence>
<reference evidence="2 3" key="1">
    <citation type="journal article" date="2024" name="G3 (Bethesda)">
        <title>Genome assembly of Hibiscus sabdariffa L. provides insights into metabolisms of medicinal natural products.</title>
        <authorList>
            <person name="Kim T."/>
        </authorList>
    </citation>
    <scope>NUCLEOTIDE SEQUENCE [LARGE SCALE GENOMIC DNA]</scope>
    <source>
        <strain evidence="2">TK-2024</strain>
        <tissue evidence="2">Old leaves</tissue>
    </source>
</reference>
<sequence>MAQVNQLKAELEQTTDHGGGDPLTITTTDAAPACEVLLGQIMATTKGSASMGLQVQLRMQFCLFLGDELNAVWLEDEDKVVWSLDKDVPWEIQLSVSMRVFKVLEHFM</sequence>
<dbReference type="Proteomes" id="UP001472677">
    <property type="component" value="Unassembled WGS sequence"/>
</dbReference>
<comment type="caution">
    <text evidence="2">The sequence shown here is derived from an EMBL/GenBank/DDBJ whole genome shotgun (WGS) entry which is preliminary data.</text>
</comment>
<organism evidence="2 3">
    <name type="scientific">Hibiscus sabdariffa</name>
    <name type="common">roselle</name>
    <dbReference type="NCBI Taxonomy" id="183260"/>
    <lineage>
        <taxon>Eukaryota</taxon>
        <taxon>Viridiplantae</taxon>
        <taxon>Streptophyta</taxon>
        <taxon>Embryophyta</taxon>
        <taxon>Tracheophyta</taxon>
        <taxon>Spermatophyta</taxon>
        <taxon>Magnoliopsida</taxon>
        <taxon>eudicotyledons</taxon>
        <taxon>Gunneridae</taxon>
        <taxon>Pentapetalae</taxon>
        <taxon>rosids</taxon>
        <taxon>malvids</taxon>
        <taxon>Malvales</taxon>
        <taxon>Malvaceae</taxon>
        <taxon>Malvoideae</taxon>
        <taxon>Hibiscus</taxon>
    </lineage>
</organism>
<evidence type="ECO:0008006" key="4">
    <source>
        <dbReference type="Google" id="ProtNLM"/>
    </source>
</evidence>
<keyword evidence="3" id="KW-1185">Reference proteome</keyword>
<evidence type="ECO:0000313" key="2">
    <source>
        <dbReference type="EMBL" id="KAK8586956.1"/>
    </source>
</evidence>
<accession>A0ABR2FRR7</accession>
<proteinExistence type="predicted"/>
<feature type="region of interest" description="Disordered" evidence="1">
    <location>
        <begin position="7"/>
        <end position="26"/>
    </location>
</feature>
<dbReference type="EMBL" id="JBBPBM010000004">
    <property type="protein sequence ID" value="KAK8586956.1"/>
    <property type="molecule type" value="Genomic_DNA"/>
</dbReference>
<gene>
    <name evidence="2" type="ORF">V6N12_021475</name>
</gene>